<evidence type="ECO:0000256" key="3">
    <source>
        <dbReference type="ARBA" id="ARBA00022679"/>
    </source>
</evidence>
<proteinExistence type="predicted"/>
<dbReference type="CDD" id="cd03801">
    <property type="entry name" value="GT4_PimA-like"/>
    <property type="match status" value="1"/>
</dbReference>
<dbReference type="EMBL" id="DS999641">
    <property type="protein sequence ID" value="EFE65759.2"/>
    <property type="molecule type" value="Genomic_DNA"/>
</dbReference>
<reference evidence="6" key="1">
    <citation type="submission" date="2008-12" db="EMBL/GenBank/DDBJ databases">
        <title>Annotation of Streptomyces ghanaensis ATCC 14672.</title>
        <authorList>
            <consortium name="The Broad Institute Genome Sequencing Platform"/>
            <consortium name="Broad Institute Microbial Sequencing Center"/>
            <person name="Fischbach M."/>
            <person name="Ward D."/>
            <person name="Young S."/>
            <person name="Kodira C.D."/>
            <person name="Zeng Q."/>
            <person name="Koehrsen M."/>
            <person name="Godfrey P."/>
            <person name="Alvarado L."/>
            <person name="Berlin A.M."/>
            <person name="Borenstein D."/>
            <person name="Chen Z."/>
            <person name="Engels R."/>
            <person name="Freedman E."/>
            <person name="Gellesch M."/>
            <person name="Goldberg J."/>
            <person name="Griggs A."/>
            <person name="Gujja S."/>
            <person name="Heiman D.I."/>
            <person name="Hepburn T.A."/>
            <person name="Howarth C."/>
            <person name="Jen D."/>
            <person name="Larson L."/>
            <person name="Lewis B."/>
            <person name="Mehta T."/>
            <person name="Park D."/>
            <person name="Pearson M."/>
            <person name="Roberts A."/>
            <person name="Saif S."/>
            <person name="Shea T.D."/>
            <person name="Shenoy N."/>
            <person name="Sisk P."/>
            <person name="Stolte C."/>
            <person name="Sykes S.N."/>
            <person name="Walk T."/>
            <person name="White J."/>
            <person name="Yandava C."/>
            <person name="Straight P."/>
            <person name="Clardy J."/>
            <person name="Hung D."/>
            <person name="Kolter R."/>
            <person name="Mekalanos J."/>
            <person name="Walker S."/>
            <person name="Walsh C.T."/>
            <person name="Wieland B.L.C."/>
            <person name="Ilzarbe M."/>
            <person name="Galagan J."/>
            <person name="Nusbaum C."/>
            <person name="Birren B."/>
        </authorList>
    </citation>
    <scope>NUCLEOTIDE SEQUENCE [LARGE SCALE GENOMIC DNA]</scope>
    <source>
        <strain evidence="6">ATCC 14672 / DSM 40746 / JCM 4963 / KCTC 9882 / NRRL B-12104 / FH 1290</strain>
    </source>
</reference>
<accession>D6A4B9</accession>
<feature type="domain" description="Glycosyltransferase subfamily 4-like N-terminal" evidence="4">
    <location>
        <begin position="37"/>
        <end position="159"/>
    </location>
</feature>
<evidence type="ECO:0000256" key="1">
    <source>
        <dbReference type="ARBA" id="ARBA00021292"/>
    </source>
</evidence>
<sequence>MTRAWPAAHPAVGQAQIGVLVRVLAMLHAYPPAHNAGAEWAAHSLLRELAARGHDVDVLLSQPAAAENAYEIDGVRVHPYRGKSDPGPWLRGASRAQAIVTHLENTPRASVLGELHRIPVVHLLHNTFEKSKAWLVKGSPTLVVYNTAWMRADAEAWWRVHRGDRPMPWGITVHPPVAVDDYRATPGDRITLINLTAEKGAEVFYALAERMPRRKFLGVVGGYGQQIIRDDLPNVEIMPHTPGNRMAKDVYARTKLLLVPSVYESYGRVAAEAMCSGIPVIAHPTPGLTEALAEAGTFCDRDDLDAWEDAIRRLSAPSVYKQASKASTGRATALDPATELDAWCTAMEGVVKRGTPR</sequence>
<protein>
    <recommendedName>
        <fullName evidence="1">D-inositol 3-phosphate glycosyltransferase</fullName>
    </recommendedName>
</protein>
<dbReference type="AlphaFoldDB" id="D6A4B9"/>
<dbReference type="eggNOG" id="COG0438">
    <property type="taxonomic scope" value="Bacteria"/>
</dbReference>
<dbReference type="PANTHER" id="PTHR12526">
    <property type="entry name" value="GLYCOSYLTRANSFERASE"/>
    <property type="match status" value="1"/>
</dbReference>
<dbReference type="SUPFAM" id="SSF53756">
    <property type="entry name" value="UDP-Glycosyltransferase/glycogen phosphorylase"/>
    <property type="match status" value="1"/>
</dbReference>
<dbReference type="Pfam" id="PF13692">
    <property type="entry name" value="Glyco_trans_1_4"/>
    <property type="match status" value="1"/>
</dbReference>
<organism evidence="5 6">
    <name type="scientific">Streptomyces viridosporus (strain ATCC 14672 / DSM 40746 / JCM 4963 / KCTC 9882 / NRRL B-12104 / FH 1290)</name>
    <name type="common">Streptomyces ghanaensis</name>
    <dbReference type="NCBI Taxonomy" id="566461"/>
    <lineage>
        <taxon>Bacteria</taxon>
        <taxon>Bacillati</taxon>
        <taxon>Actinomycetota</taxon>
        <taxon>Actinomycetes</taxon>
        <taxon>Kitasatosporales</taxon>
        <taxon>Streptomycetaceae</taxon>
        <taxon>Streptomyces</taxon>
    </lineage>
</organism>
<gene>
    <name evidence="5" type="ORF">SSFG_01013</name>
</gene>
<dbReference type="PANTHER" id="PTHR12526:SF510">
    <property type="entry name" value="D-INOSITOL 3-PHOSPHATE GLYCOSYLTRANSFERASE"/>
    <property type="match status" value="1"/>
</dbReference>
<evidence type="ECO:0000256" key="2">
    <source>
        <dbReference type="ARBA" id="ARBA00022676"/>
    </source>
</evidence>
<dbReference type="GO" id="GO:0016757">
    <property type="term" value="F:glycosyltransferase activity"/>
    <property type="evidence" value="ECO:0007669"/>
    <property type="project" value="UniProtKB-KW"/>
</dbReference>
<name>D6A4B9_STRV1</name>
<dbReference type="InterPro" id="IPR028098">
    <property type="entry name" value="Glyco_trans_4-like_N"/>
</dbReference>
<dbReference type="Proteomes" id="UP000003824">
    <property type="component" value="Unassembled WGS sequence"/>
</dbReference>
<evidence type="ECO:0000259" key="4">
    <source>
        <dbReference type="Pfam" id="PF13439"/>
    </source>
</evidence>
<dbReference type="Pfam" id="PF13439">
    <property type="entry name" value="Glyco_transf_4"/>
    <property type="match status" value="1"/>
</dbReference>
<dbReference type="Gene3D" id="3.40.50.2000">
    <property type="entry name" value="Glycogen Phosphorylase B"/>
    <property type="match status" value="2"/>
</dbReference>
<evidence type="ECO:0000313" key="6">
    <source>
        <dbReference type="Proteomes" id="UP000003824"/>
    </source>
</evidence>
<keyword evidence="3 5" id="KW-0808">Transferase</keyword>
<keyword evidence="2" id="KW-0328">Glycosyltransferase</keyword>
<evidence type="ECO:0000313" key="5">
    <source>
        <dbReference type="EMBL" id="EFE65759.2"/>
    </source>
</evidence>